<dbReference type="EMBL" id="JACEIK010001528">
    <property type="protein sequence ID" value="MCD7470118.1"/>
    <property type="molecule type" value="Genomic_DNA"/>
</dbReference>
<sequence>MSSMDITSAAPQHPLMDDLEDPLSFSILASTILTHPAPDFSTDVGGIDNSLVEGLDISEEVGVPDLSMPASTLSVHQHSSEVIAPSQAPAL</sequence>
<proteinExistence type="predicted"/>
<organism evidence="1 2">
    <name type="scientific">Datura stramonium</name>
    <name type="common">Jimsonweed</name>
    <name type="synonym">Common thornapple</name>
    <dbReference type="NCBI Taxonomy" id="4076"/>
    <lineage>
        <taxon>Eukaryota</taxon>
        <taxon>Viridiplantae</taxon>
        <taxon>Streptophyta</taxon>
        <taxon>Embryophyta</taxon>
        <taxon>Tracheophyta</taxon>
        <taxon>Spermatophyta</taxon>
        <taxon>Magnoliopsida</taxon>
        <taxon>eudicotyledons</taxon>
        <taxon>Gunneridae</taxon>
        <taxon>Pentapetalae</taxon>
        <taxon>asterids</taxon>
        <taxon>lamiids</taxon>
        <taxon>Solanales</taxon>
        <taxon>Solanaceae</taxon>
        <taxon>Solanoideae</taxon>
        <taxon>Datureae</taxon>
        <taxon>Datura</taxon>
    </lineage>
</organism>
<reference evidence="1 2" key="1">
    <citation type="journal article" date="2021" name="BMC Genomics">
        <title>Datura genome reveals duplications of psychoactive alkaloid biosynthetic genes and high mutation rate following tissue culture.</title>
        <authorList>
            <person name="Rajewski A."/>
            <person name="Carter-House D."/>
            <person name="Stajich J."/>
            <person name="Litt A."/>
        </authorList>
    </citation>
    <scope>NUCLEOTIDE SEQUENCE [LARGE SCALE GENOMIC DNA]</scope>
    <source>
        <strain evidence="1">AR-01</strain>
    </source>
</reference>
<evidence type="ECO:0000313" key="1">
    <source>
        <dbReference type="EMBL" id="MCD7470118.1"/>
    </source>
</evidence>
<feature type="non-terminal residue" evidence="1">
    <location>
        <position position="91"/>
    </location>
</feature>
<gene>
    <name evidence="1" type="ORF">HAX54_009703</name>
</gene>
<dbReference type="Proteomes" id="UP000823775">
    <property type="component" value="Unassembled WGS sequence"/>
</dbReference>
<keyword evidence="2" id="KW-1185">Reference proteome</keyword>
<accession>A0ABS8TGZ3</accession>
<evidence type="ECO:0000313" key="2">
    <source>
        <dbReference type="Proteomes" id="UP000823775"/>
    </source>
</evidence>
<comment type="caution">
    <text evidence="1">The sequence shown here is derived from an EMBL/GenBank/DDBJ whole genome shotgun (WGS) entry which is preliminary data.</text>
</comment>
<name>A0ABS8TGZ3_DATST</name>
<protein>
    <submittedName>
        <fullName evidence="1">Uncharacterized protein</fullName>
    </submittedName>
</protein>